<dbReference type="InterPro" id="IPR014942">
    <property type="entry name" value="AbiEii"/>
</dbReference>
<keyword evidence="2" id="KW-1185">Reference proteome</keyword>
<dbReference type="Proteomes" id="UP001596392">
    <property type="component" value="Unassembled WGS sequence"/>
</dbReference>
<dbReference type="RefSeq" id="WP_376807255.1">
    <property type="nucleotide sequence ID" value="NZ_JBHTAC010000015.1"/>
</dbReference>
<evidence type="ECO:0000313" key="2">
    <source>
        <dbReference type="Proteomes" id="UP001596392"/>
    </source>
</evidence>
<keyword evidence="1" id="KW-0808">Transferase</keyword>
<dbReference type="Pfam" id="PF08843">
    <property type="entry name" value="AbiEii"/>
    <property type="match status" value="1"/>
</dbReference>
<gene>
    <name evidence="1" type="ORF">ACFQO7_17120</name>
</gene>
<protein>
    <submittedName>
        <fullName evidence="1">Nucleotidyl transferase AbiEii/AbiGii toxin family protein</fullName>
    </submittedName>
</protein>
<evidence type="ECO:0000313" key="1">
    <source>
        <dbReference type="EMBL" id="MFC7244197.1"/>
    </source>
</evidence>
<proteinExistence type="predicted"/>
<reference evidence="2" key="1">
    <citation type="journal article" date="2019" name="Int. J. Syst. Evol. Microbiol.">
        <title>The Global Catalogue of Microorganisms (GCM) 10K type strain sequencing project: providing services to taxonomists for standard genome sequencing and annotation.</title>
        <authorList>
            <consortium name="The Broad Institute Genomics Platform"/>
            <consortium name="The Broad Institute Genome Sequencing Center for Infectious Disease"/>
            <person name="Wu L."/>
            <person name="Ma J."/>
        </authorList>
    </citation>
    <scope>NUCLEOTIDE SEQUENCE [LARGE SCALE GENOMIC DNA]</scope>
    <source>
        <strain evidence="2">CGMCC 1.9106</strain>
    </source>
</reference>
<name>A0ABW2GWD9_9ACTN</name>
<accession>A0ABW2GWD9</accession>
<dbReference type="EMBL" id="JBHTAC010000015">
    <property type="protein sequence ID" value="MFC7244197.1"/>
    <property type="molecule type" value="Genomic_DNA"/>
</dbReference>
<sequence length="332" mass="36749">MGVAEPIENAPFGARARQRAAHRAALDHVLALVAAAPCADRLVLRGSMTMLAWVGERAREPGDLDWVVRPLAWVPVDPAFPFPYVDKLDRVRTWPEAAHGAAGDEMWDPDDFDTGGIRAVLPSEGLRWMPPLDRMELDRPHEDVLELVHRQPQAEGGVRFDADRAEIDHDWAYAYDGEEDGAAGTRLLLPWRVDEAVHGLLQLDFSYDERLLEPPVLTAIPRSGGGPPTAVWTAGPELSLAWKLHWLHHDQAADGTAAGKDLYDAVLLAERDGTRLTGRLRRELSRRVSDPDAYHPDRVRSWRVDWPGDLGGPSAGPWLERLIAALPPVLGP</sequence>
<comment type="caution">
    <text evidence="1">The sequence shown here is derived from an EMBL/GenBank/DDBJ whole genome shotgun (WGS) entry which is preliminary data.</text>
</comment>
<organism evidence="1 2">
    <name type="scientific">Catellatospora aurea</name>
    <dbReference type="NCBI Taxonomy" id="1337874"/>
    <lineage>
        <taxon>Bacteria</taxon>
        <taxon>Bacillati</taxon>
        <taxon>Actinomycetota</taxon>
        <taxon>Actinomycetes</taxon>
        <taxon>Micromonosporales</taxon>
        <taxon>Micromonosporaceae</taxon>
        <taxon>Catellatospora</taxon>
    </lineage>
</organism>
<dbReference type="GO" id="GO:0016740">
    <property type="term" value="F:transferase activity"/>
    <property type="evidence" value="ECO:0007669"/>
    <property type="project" value="UniProtKB-KW"/>
</dbReference>